<keyword evidence="1" id="KW-1133">Transmembrane helix</keyword>
<dbReference type="PROSITE" id="PS00409">
    <property type="entry name" value="PROKAR_NTER_METHYL"/>
    <property type="match status" value="1"/>
</dbReference>
<evidence type="ECO:0000313" key="2">
    <source>
        <dbReference type="EMBL" id="RIA46318.1"/>
    </source>
</evidence>
<reference evidence="2 3" key="1">
    <citation type="submission" date="2018-08" db="EMBL/GenBank/DDBJ databases">
        <title>Genomic Encyclopedia of Type Strains, Phase IV (KMG-IV): sequencing the most valuable type-strain genomes for metagenomic binning, comparative biology and taxonomic classification.</title>
        <authorList>
            <person name="Goeker M."/>
        </authorList>
    </citation>
    <scope>NUCLEOTIDE SEQUENCE [LARGE SCALE GENOMIC DNA]</scope>
    <source>
        <strain evidence="2 3">DSM 25527</strain>
    </source>
</reference>
<dbReference type="InterPro" id="IPR012902">
    <property type="entry name" value="N_methyl_site"/>
</dbReference>
<feature type="transmembrane region" description="Helical" evidence="1">
    <location>
        <begin position="24"/>
        <end position="49"/>
    </location>
</feature>
<sequence length="232" mass="25854">MRASASLFSADRSPGEEGFTLIELLVSLALLGMAAVLLMQGLASAGIIAQRERASRSNIEEIVTSQRVLRATIERLRPVTRMDSAIPIVELRGTAGVLTFVAPPFDRDGPDALQRFRLTRTASGDLVLYSAHSRKVDIDRSGTDLVGWTPNRLLGGVRDLSISYLGPPHPGASRVWQDRWWDRSTTPELVRIRVVFAENDRRIWPDLFVRPRATSHGPCRIDELTGKCREER</sequence>
<dbReference type="Pfam" id="PF07963">
    <property type="entry name" value="N_methyl"/>
    <property type="match status" value="1"/>
</dbReference>
<dbReference type="OrthoDB" id="8220660at2"/>
<dbReference type="SUPFAM" id="SSF54523">
    <property type="entry name" value="Pili subunits"/>
    <property type="match status" value="1"/>
</dbReference>
<organism evidence="2 3">
    <name type="scientific">Hephaestia caeni</name>
    <dbReference type="NCBI Taxonomy" id="645617"/>
    <lineage>
        <taxon>Bacteria</taxon>
        <taxon>Pseudomonadati</taxon>
        <taxon>Pseudomonadota</taxon>
        <taxon>Alphaproteobacteria</taxon>
        <taxon>Sphingomonadales</taxon>
        <taxon>Sphingomonadaceae</taxon>
        <taxon>Hephaestia</taxon>
    </lineage>
</organism>
<proteinExistence type="predicted"/>
<dbReference type="NCBIfam" id="TIGR02532">
    <property type="entry name" value="IV_pilin_GFxxxE"/>
    <property type="match status" value="1"/>
</dbReference>
<keyword evidence="1" id="KW-0812">Transmembrane</keyword>
<dbReference type="EMBL" id="QXDC01000002">
    <property type="protein sequence ID" value="RIA46318.1"/>
    <property type="molecule type" value="Genomic_DNA"/>
</dbReference>
<dbReference type="InterPro" id="IPR045584">
    <property type="entry name" value="Pilin-like"/>
</dbReference>
<accession>A0A397PBI9</accession>
<comment type="caution">
    <text evidence="2">The sequence shown here is derived from an EMBL/GenBank/DDBJ whole genome shotgun (WGS) entry which is preliminary data.</text>
</comment>
<evidence type="ECO:0000313" key="3">
    <source>
        <dbReference type="Proteomes" id="UP000266568"/>
    </source>
</evidence>
<dbReference type="RefSeq" id="WP_119034546.1">
    <property type="nucleotide sequence ID" value="NZ_QXDC01000002.1"/>
</dbReference>
<protein>
    <submittedName>
        <fullName evidence="2">Prepilin-type N-terminal cleavage/methylation domain-containing protein</fullName>
    </submittedName>
</protein>
<keyword evidence="1" id="KW-0472">Membrane</keyword>
<dbReference type="Proteomes" id="UP000266568">
    <property type="component" value="Unassembled WGS sequence"/>
</dbReference>
<name>A0A397PBI9_9SPHN</name>
<keyword evidence="3" id="KW-1185">Reference proteome</keyword>
<gene>
    <name evidence="2" type="ORF">DFR49_0857</name>
</gene>
<dbReference type="AlphaFoldDB" id="A0A397PBI9"/>
<evidence type="ECO:0000256" key="1">
    <source>
        <dbReference type="SAM" id="Phobius"/>
    </source>
</evidence>